<feature type="transmembrane region" description="Helical" evidence="5">
    <location>
        <begin position="170"/>
        <end position="190"/>
    </location>
</feature>
<feature type="transmembrane region" description="Helical" evidence="5">
    <location>
        <begin position="15"/>
        <end position="48"/>
    </location>
</feature>
<accession>A0A6C0GK89</accession>
<keyword evidence="4 5" id="KW-0472">Membrane</keyword>
<feature type="domain" description="O-antigen ligase-related" evidence="6">
    <location>
        <begin position="253"/>
        <end position="394"/>
    </location>
</feature>
<keyword evidence="7" id="KW-0436">Ligase</keyword>
<proteinExistence type="predicted"/>
<reference evidence="7 8" key="1">
    <citation type="submission" date="2020-01" db="EMBL/GenBank/DDBJ databases">
        <authorList>
            <person name="Kim M.K."/>
        </authorList>
    </citation>
    <scope>NUCLEOTIDE SEQUENCE [LARGE SCALE GENOMIC DNA]</scope>
    <source>
        <strain evidence="7 8">172606-1</strain>
    </source>
</reference>
<protein>
    <submittedName>
        <fullName evidence="7">O-antigen ligase family protein</fullName>
    </submittedName>
</protein>
<dbReference type="AlphaFoldDB" id="A0A6C0GK89"/>
<dbReference type="PANTHER" id="PTHR37422">
    <property type="entry name" value="TEICHURONIC ACID BIOSYNTHESIS PROTEIN TUAE"/>
    <property type="match status" value="1"/>
</dbReference>
<evidence type="ECO:0000313" key="7">
    <source>
        <dbReference type="EMBL" id="QHT68491.1"/>
    </source>
</evidence>
<feature type="transmembrane region" description="Helical" evidence="5">
    <location>
        <begin position="289"/>
        <end position="310"/>
    </location>
</feature>
<feature type="transmembrane region" description="Helical" evidence="5">
    <location>
        <begin position="220"/>
        <end position="239"/>
    </location>
</feature>
<dbReference type="Pfam" id="PF04932">
    <property type="entry name" value="Wzy_C"/>
    <property type="match status" value="1"/>
</dbReference>
<keyword evidence="3 5" id="KW-1133">Transmembrane helix</keyword>
<feature type="transmembrane region" description="Helical" evidence="5">
    <location>
        <begin position="447"/>
        <end position="465"/>
    </location>
</feature>
<feature type="transmembrane region" description="Helical" evidence="5">
    <location>
        <begin position="251"/>
        <end position="283"/>
    </location>
</feature>
<dbReference type="PANTHER" id="PTHR37422:SF13">
    <property type="entry name" value="LIPOPOLYSACCHARIDE BIOSYNTHESIS PROTEIN PA4999-RELATED"/>
    <property type="match status" value="1"/>
</dbReference>
<dbReference type="InterPro" id="IPR051533">
    <property type="entry name" value="WaaL-like"/>
</dbReference>
<dbReference type="GO" id="GO:0016020">
    <property type="term" value="C:membrane"/>
    <property type="evidence" value="ECO:0007669"/>
    <property type="project" value="UniProtKB-SubCell"/>
</dbReference>
<dbReference type="KEGG" id="rhoz:GXP67_18500"/>
<keyword evidence="8" id="KW-1185">Reference proteome</keyword>
<feature type="transmembrane region" description="Helical" evidence="5">
    <location>
        <begin position="138"/>
        <end position="158"/>
    </location>
</feature>
<dbReference type="RefSeq" id="WP_162444502.1">
    <property type="nucleotide sequence ID" value="NZ_CP048222.1"/>
</dbReference>
<dbReference type="EMBL" id="CP048222">
    <property type="protein sequence ID" value="QHT68491.1"/>
    <property type="molecule type" value="Genomic_DNA"/>
</dbReference>
<feature type="transmembrane region" description="Helical" evidence="5">
    <location>
        <begin position="418"/>
        <end position="435"/>
    </location>
</feature>
<organism evidence="7 8">
    <name type="scientific">Rhodocytophaga rosea</name>
    <dbReference type="NCBI Taxonomy" id="2704465"/>
    <lineage>
        <taxon>Bacteria</taxon>
        <taxon>Pseudomonadati</taxon>
        <taxon>Bacteroidota</taxon>
        <taxon>Cytophagia</taxon>
        <taxon>Cytophagales</taxon>
        <taxon>Rhodocytophagaceae</taxon>
        <taxon>Rhodocytophaga</taxon>
    </lineage>
</organism>
<keyword evidence="2 5" id="KW-0812">Transmembrane</keyword>
<gene>
    <name evidence="7" type="ORF">GXP67_18500</name>
</gene>
<evidence type="ECO:0000256" key="5">
    <source>
        <dbReference type="SAM" id="Phobius"/>
    </source>
</evidence>
<name>A0A6C0GK89_9BACT</name>
<dbReference type="GO" id="GO:0016874">
    <property type="term" value="F:ligase activity"/>
    <property type="evidence" value="ECO:0007669"/>
    <property type="project" value="UniProtKB-KW"/>
</dbReference>
<feature type="transmembrane region" description="Helical" evidence="5">
    <location>
        <begin position="55"/>
        <end position="74"/>
    </location>
</feature>
<feature type="transmembrane region" description="Helical" evidence="5">
    <location>
        <begin position="381"/>
        <end position="406"/>
    </location>
</feature>
<sequence length="471" mass="53261">MSATTAQIVRYSSLGFILLALALIIAFGQIPAVISLAILPFIGLYFYLLFRYPIIGVYTCLLFSFIANGLSRYIPGPLGLTIDLFLVLTLIATFFKRFDNKNWQEFQNPLVWVALFWVLYCVFEIFNPEVVSYEAWAYAVRSPAFYMLFTLLLGLIYFKDIKEAERLVHLWFAFSVLAALYSFKQFYFGLDAAEKEWLLHNASTHLLFGNLRVFSFYSDAAQFGAAMAHTALAAVILALGKQSFRRRFFYILTAAVCLYAMSLSGTRGALFILLTGGMVYLILCKNYKVLIPGMLILGCAFFLLKFTYVGHSNYQIQRMRSAFNLSDPSFQVRINNQIKLQEYLESRPFGGGIGSAGYWGLRFSPDTFLAKTPVDSWYVKLWAETGVIGITLYLLITLFILIFLAVRLWTFQHSPQRQLLLALFAGLAGITVANYGNQVLGQMPTSLLFYLSIAIIYTLTSASSGKRHLLQ</sequence>
<comment type="subcellular location">
    <subcellularLocation>
        <location evidence="1">Membrane</location>
        <topology evidence="1">Multi-pass membrane protein</topology>
    </subcellularLocation>
</comment>
<evidence type="ECO:0000256" key="4">
    <source>
        <dbReference type="ARBA" id="ARBA00023136"/>
    </source>
</evidence>
<dbReference type="InterPro" id="IPR007016">
    <property type="entry name" value="O-antigen_ligase-rel_domated"/>
</dbReference>
<evidence type="ECO:0000313" key="8">
    <source>
        <dbReference type="Proteomes" id="UP000480178"/>
    </source>
</evidence>
<dbReference type="Proteomes" id="UP000480178">
    <property type="component" value="Chromosome"/>
</dbReference>
<evidence type="ECO:0000256" key="2">
    <source>
        <dbReference type="ARBA" id="ARBA00022692"/>
    </source>
</evidence>
<evidence type="ECO:0000256" key="3">
    <source>
        <dbReference type="ARBA" id="ARBA00022989"/>
    </source>
</evidence>
<feature type="transmembrane region" description="Helical" evidence="5">
    <location>
        <begin position="80"/>
        <end position="98"/>
    </location>
</feature>
<evidence type="ECO:0000256" key="1">
    <source>
        <dbReference type="ARBA" id="ARBA00004141"/>
    </source>
</evidence>
<evidence type="ECO:0000259" key="6">
    <source>
        <dbReference type="Pfam" id="PF04932"/>
    </source>
</evidence>
<feature type="transmembrane region" description="Helical" evidence="5">
    <location>
        <begin position="110"/>
        <end position="126"/>
    </location>
</feature>